<evidence type="ECO:0000256" key="10">
    <source>
        <dbReference type="RuleBase" id="RU364115"/>
    </source>
</evidence>
<keyword evidence="5 10" id="KW-0680">Restriction system</keyword>
<dbReference type="SMART" id="SM00487">
    <property type="entry name" value="DEXDc"/>
    <property type="match status" value="1"/>
</dbReference>
<keyword evidence="13" id="KW-1185">Reference proteome</keyword>
<dbReference type="Pfam" id="PF18766">
    <property type="entry name" value="SWI2_SNF2"/>
    <property type="match status" value="1"/>
</dbReference>
<dbReference type="EC" id="3.1.21.3" evidence="10"/>
<dbReference type="CDD" id="cd18800">
    <property type="entry name" value="SF2_C_EcoR124I-like"/>
    <property type="match status" value="1"/>
</dbReference>
<comment type="similarity">
    <text evidence="2 10">Belongs to the HsdR family.</text>
</comment>
<evidence type="ECO:0000256" key="5">
    <source>
        <dbReference type="ARBA" id="ARBA00022747"/>
    </source>
</evidence>
<dbReference type="PANTHER" id="PTHR30195:SF16">
    <property type="entry name" value="TYPE I RESTRICTION ENZYME ENDONUCLEASE SUBUNIT"/>
    <property type="match status" value="1"/>
</dbReference>
<evidence type="ECO:0000256" key="8">
    <source>
        <dbReference type="ARBA" id="ARBA00022840"/>
    </source>
</evidence>
<proteinExistence type="inferred from homology"/>
<dbReference type="Pfam" id="PF12008">
    <property type="entry name" value="EcoR124_C"/>
    <property type="match status" value="1"/>
</dbReference>
<dbReference type="Gene3D" id="1.20.58.910">
    <property type="match status" value="1"/>
</dbReference>
<dbReference type="Proteomes" id="UP001499852">
    <property type="component" value="Unassembled WGS sequence"/>
</dbReference>
<dbReference type="InterPro" id="IPR022625">
    <property type="entry name" value="TypeI_RM_Rsu_C"/>
</dbReference>
<keyword evidence="6 12" id="KW-0255">Endonuclease</keyword>
<evidence type="ECO:0000256" key="6">
    <source>
        <dbReference type="ARBA" id="ARBA00022759"/>
    </source>
</evidence>
<comment type="caution">
    <text evidence="12">The sequence shown here is derived from an EMBL/GenBank/DDBJ whole genome shotgun (WGS) entry which is preliminary data.</text>
</comment>
<reference evidence="13" key="1">
    <citation type="journal article" date="2019" name="Int. J. Syst. Evol. Microbiol.">
        <title>The Global Catalogue of Microorganisms (GCM) 10K type strain sequencing project: providing services to taxonomists for standard genome sequencing and annotation.</title>
        <authorList>
            <consortium name="The Broad Institute Genomics Platform"/>
            <consortium name="The Broad Institute Genome Sequencing Center for Infectious Disease"/>
            <person name="Wu L."/>
            <person name="Ma J."/>
        </authorList>
    </citation>
    <scope>NUCLEOTIDE SEQUENCE [LARGE SCALE GENOMIC DNA]</scope>
    <source>
        <strain evidence="13">JCM 18053</strain>
    </source>
</reference>
<dbReference type="InterPro" id="IPR014001">
    <property type="entry name" value="Helicase_ATP-bd"/>
</dbReference>
<keyword evidence="4 10" id="KW-0547">Nucleotide-binding</keyword>
<organism evidence="12 13">
    <name type="scientific">Prosthecobacter algae</name>
    <dbReference type="NCBI Taxonomy" id="1144682"/>
    <lineage>
        <taxon>Bacteria</taxon>
        <taxon>Pseudomonadati</taxon>
        <taxon>Verrucomicrobiota</taxon>
        <taxon>Verrucomicrobiia</taxon>
        <taxon>Verrucomicrobiales</taxon>
        <taxon>Verrucomicrobiaceae</taxon>
        <taxon>Prosthecobacter</taxon>
    </lineage>
</organism>
<comment type="function">
    <text evidence="10">Subunit R is required for both nuclease and ATPase activities, but not for modification.</text>
</comment>
<evidence type="ECO:0000259" key="11">
    <source>
        <dbReference type="PROSITE" id="PS51192"/>
    </source>
</evidence>
<evidence type="ECO:0000313" key="13">
    <source>
        <dbReference type="Proteomes" id="UP001499852"/>
    </source>
</evidence>
<dbReference type="Pfam" id="PF04313">
    <property type="entry name" value="HSDR_N"/>
    <property type="match status" value="1"/>
</dbReference>
<dbReference type="InterPro" id="IPR004473">
    <property type="entry name" value="Restrct_endonuc_typeI_HsdR"/>
</dbReference>
<evidence type="ECO:0000256" key="9">
    <source>
        <dbReference type="ARBA" id="ARBA00023125"/>
    </source>
</evidence>
<evidence type="ECO:0000256" key="7">
    <source>
        <dbReference type="ARBA" id="ARBA00022801"/>
    </source>
</evidence>
<gene>
    <name evidence="12" type="ORF">GCM10023213_31340</name>
</gene>
<dbReference type="Pfam" id="PF22679">
    <property type="entry name" value="T1R_D3-like"/>
    <property type="match status" value="1"/>
</dbReference>
<keyword evidence="3" id="KW-0540">Nuclease</keyword>
<dbReference type="CDD" id="cd18030">
    <property type="entry name" value="DEXHc_RE_I_HsdR"/>
    <property type="match status" value="1"/>
</dbReference>
<evidence type="ECO:0000256" key="3">
    <source>
        <dbReference type="ARBA" id="ARBA00022722"/>
    </source>
</evidence>
<dbReference type="InterPro" id="IPR007409">
    <property type="entry name" value="Restrct_endonuc_type1_HsdR_N"/>
</dbReference>
<keyword evidence="9 10" id="KW-0238">DNA-binding</keyword>
<keyword evidence="8 10" id="KW-0067">ATP-binding</keyword>
<evidence type="ECO:0000256" key="4">
    <source>
        <dbReference type="ARBA" id="ARBA00022741"/>
    </source>
</evidence>
<dbReference type="InterPro" id="IPR027417">
    <property type="entry name" value="P-loop_NTPase"/>
</dbReference>
<dbReference type="GO" id="GO:0004519">
    <property type="term" value="F:endonuclease activity"/>
    <property type="evidence" value="ECO:0007669"/>
    <property type="project" value="UniProtKB-KW"/>
</dbReference>
<keyword evidence="7 10" id="KW-0378">Hydrolase</keyword>
<dbReference type="PROSITE" id="PS51192">
    <property type="entry name" value="HELICASE_ATP_BIND_1"/>
    <property type="match status" value="1"/>
</dbReference>
<comment type="subunit">
    <text evidence="10">The type I restriction/modification system is composed of three polypeptides R, M and S.</text>
</comment>
<comment type="catalytic activity">
    <reaction evidence="1 10">
        <text>Endonucleolytic cleavage of DNA to give random double-stranded fragments with terminal 5'-phosphates, ATP is simultaneously hydrolyzed.</text>
        <dbReference type="EC" id="3.1.21.3"/>
    </reaction>
</comment>
<sequence length="981" mass="112289">MSTDKELANPKPQGSVPSVLSVVQSELVLENELVAQLIGQGYAPVAVTDEASMLGNLKAQLEVFNGLTLTAGEFTKVLNHLNRRAGVFEKAKTLRDRMKLDREDGTTVYLEFFDSGNPLRNLYQVTRQVAMDEGKYKNRYDVTILVNGLPLVQMELKRRGLEMKEAFNQIQRYQKHSYWSAHGLFHFVQLFVISNGVNTKYYANARKQSFKQTFYWAAEDNKTIRELKPFTTAFLNREHVGAMIGKYIVLNETDKILMVLRPYQFYATERIVERVKNPPEENANGYIWHTTGSGKTLTSFKAAQIITGLPGVAKVVFCVDRKDLDYQTIKEFNGFSKGSVDGTNNTQKLVQQFTDDAALERQSTVNTKLIVTTLQKLNTAISKTQYLAAMEGLRDERIIFIFDECHRSQFGDTHKRITAFFRNHQMFGFTGTPIFADNAVAKDGKKHTTKDLFHEKLHSYVITDAIKDENVLKFAVEYVGRYKRKPGTATEVDIEVEGIDTKELMESPARLEKISDYILEHHAVKTRNKEFTAMMCVSSVEVLIKYYELFADKKKAGQHNLKVATIFSYTSNEEDKDADGILDEGGEIIGGEGGNPHTREKLDGFIGDYNAMFGTNYSTKDTQSFYNYYQDIAKKVKERKVDLLLVVNMFLTGFDSKTLNTLYVDKTLRFHGLVQAYSRTNRILNEVKSQGNIVVFRNLKARTDEAIALFSNVKAKEEIFVPPYEDYVQRFNEVVVDLLKLTPTVRSVKDLPDEEAELQFVKIFRELMRLRNILESFSEFDDNDLALPAQRFADYRSAYLDLYDKVKTDNTKEKASILEDVDFELELIHKDIINVQYILTLLARLYGADAKEAPMLRKLILDTVAGDLELRSKKELIEKFIEQNLPKVESAAEIPECFEDFWEKERVEAFEKLVKEENLDADKLKKVIDRYVYTGQPPLTDPDIADIIVKPLKILERGPTKKRVFDRVLDYVATFIRGIAA</sequence>
<dbReference type="SUPFAM" id="SSF52540">
    <property type="entry name" value="P-loop containing nucleoside triphosphate hydrolases"/>
    <property type="match status" value="2"/>
</dbReference>
<dbReference type="NCBIfam" id="TIGR00348">
    <property type="entry name" value="hsdR"/>
    <property type="match status" value="1"/>
</dbReference>
<evidence type="ECO:0000256" key="2">
    <source>
        <dbReference type="ARBA" id="ARBA00008598"/>
    </source>
</evidence>
<evidence type="ECO:0000256" key="1">
    <source>
        <dbReference type="ARBA" id="ARBA00000851"/>
    </source>
</evidence>
<protein>
    <recommendedName>
        <fullName evidence="10">Type I restriction enzyme endonuclease subunit</fullName>
        <shortName evidence="10">R protein</shortName>
        <ecNumber evidence="10">3.1.21.3</ecNumber>
    </recommendedName>
</protein>
<dbReference type="Gene3D" id="3.40.50.300">
    <property type="entry name" value="P-loop containing nucleotide triphosphate hydrolases"/>
    <property type="match status" value="2"/>
</dbReference>
<dbReference type="Gene3D" id="3.90.1570.50">
    <property type="match status" value="1"/>
</dbReference>
<dbReference type="EMBL" id="BAABIA010000006">
    <property type="protein sequence ID" value="GAA5143462.1"/>
    <property type="molecule type" value="Genomic_DNA"/>
</dbReference>
<feature type="domain" description="Helicase ATP-binding" evidence="11">
    <location>
        <begin position="276"/>
        <end position="451"/>
    </location>
</feature>
<dbReference type="CDD" id="cd22332">
    <property type="entry name" value="HsdR_N"/>
    <property type="match status" value="1"/>
</dbReference>
<dbReference type="InterPro" id="IPR055180">
    <property type="entry name" value="HsdR_RecA-like_helicase_dom_2"/>
</dbReference>
<dbReference type="InterPro" id="IPR051268">
    <property type="entry name" value="Type-I_R_enzyme_R_subunit"/>
</dbReference>
<accession>A0ABP9PB05</accession>
<dbReference type="InterPro" id="IPR040980">
    <property type="entry name" value="SWI2_SNF2"/>
</dbReference>
<evidence type="ECO:0000313" key="12">
    <source>
        <dbReference type="EMBL" id="GAA5143462.1"/>
    </source>
</evidence>
<dbReference type="RefSeq" id="WP_425572068.1">
    <property type="nucleotide sequence ID" value="NZ_BAABIA010000006.1"/>
</dbReference>
<name>A0ABP9PB05_9BACT</name>
<dbReference type="PANTHER" id="PTHR30195">
    <property type="entry name" value="TYPE I SITE-SPECIFIC DEOXYRIBONUCLEASE PROTEIN SUBUNIT M AND R"/>
    <property type="match status" value="1"/>
</dbReference>